<evidence type="ECO:0000313" key="4">
    <source>
        <dbReference type="Proteomes" id="UP000475214"/>
    </source>
</evidence>
<gene>
    <name evidence="3" type="primary">yidD</name>
    <name evidence="3" type="ORF">G1H10_00770</name>
</gene>
<feature type="region of interest" description="Disordered" evidence="2">
    <location>
        <begin position="79"/>
        <end position="117"/>
    </location>
</feature>
<evidence type="ECO:0000256" key="1">
    <source>
        <dbReference type="HAMAP-Rule" id="MF_00386"/>
    </source>
</evidence>
<comment type="caution">
    <text evidence="3">The sequence shown here is derived from an EMBL/GenBank/DDBJ whole genome shotgun (WGS) entry which is preliminary data.</text>
</comment>
<keyword evidence="1" id="KW-0472">Membrane</keyword>
<dbReference type="PANTHER" id="PTHR33383">
    <property type="entry name" value="MEMBRANE PROTEIN INSERTION EFFICIENCY FACTOR-RELATED"/>
    <property type="match status" value="1"/>
</dbReference>
<dbReference type="GO" id="GO:0005886">
    <property type="term" value="C:plasma membrane"/>
    <property type="evidence" value="ECO:0007669"/>
    <property type="project" value="UniProtKB-SubCell"/>
</dbReference>
<dbReference type="Pfam" id="PF01809">
    <property type="entry name" value="YidD"/>
    <property type="match status" value="1"/>
</dbReference>
<evidence type="ECO:0000256" key="2">
    <source>
        <dbReference type="SAM" id="MobiDB-lite"/>
    </source>
</evidence>
<dbReference type="NCBIfam" id="TIGR00278">
    <property type="entry name" value="membrane protein insertion efficiency factor YidD"/>
    <property type="match status" value="1"/>
</dbReference>
<accession>A0A6L9S400</accession>
<dbReference type="AlphaFoldDB" id="A0A6L9S400"/>
<evidence type="ECO:0000313" key="3">
    <source>
        <dbReference type="EMBL" id="NED98699.1"/>
    </source>
</evidence>
<dbReference type="HAMAP" id="MF_00386">
    <property type="entry name" value="UPF0161_YidD"/>
    <property type="match status" value="1"/>
</dbReference>
<dbReference type="InterPro" id="IPR002696">
    <property type="entry name" value="Membr_insert_effic_factor_YidD"/>
</dbReference>
<dbReference type="PANTHER" id="PTHR33383:SF1">
    <property type="entry name" value="MEMBRANE PROTEIN INSERTION EFFICIENCY FACTOR-RELATED"/>
    <property type="match status" value="1"/>
</dbReference>
<keyword evidence="4" id="KW-1185">Reference proteome</keyword>
<comment type="similarity">
    <text evidence="1">Belongs to the UPF0161 family.</text>
</comment>
<comment type="function">
    <text evidence="1">Could be involved in insertion of integral membrane proteins into the membrane.</text>
</comment>
<organism evidence="3 4">
    <name type="scientific">Phytoactinopolyspora halotolerans</name>
    <dbReference type="NCBI Taxonomy" id="1981512"/>
    <lineage>
        <taxon>Bacteria</taxon>
        <taxon>Bacillati</taxon>
        <taxon>Actinomycetota</taxon>
        <taxon>Actinomycetes</taxon>
        <taxon>Jiangellales</taxon>
        <taxon>Jiangellaceae</taxon>
        <taxon>Phytoactinopolyspora</taxon>
    </lineage>
</organism>
<comment type="subcellular location">
    <subcellularLocation>
        <location evidence="1">Cell membrane</location>
        <topology evidence="1">Peripheral membrane protein</topology>
        <orientation evidence="1">Cytoplasmic side</orientation>
    </subcellularLocation>
</comment>
<dbReference type="RefSeq" id="WP_163731251.1">
    <property type="nucleotide sequence ID" value="NZ_JAAGOA010000001.1"/>
</dbReference>
<protein>
    <recommendedName>
        <fullName evidence="1">Putative membrane protein insertion efficiency factor</fullName>
    </recommendedName>
</protein>
<dbReference type="Proteomes" id="UP000475214">
    <property type="component" value="Unassembled WGS sequence"/>
</dbReference>
<keyword evidence="1" id="KW-1003">Cell membrane</keyword>
<name>A0A6L9S400_9ACTN</name>
<sequence>MTRLLISIVKLYRLVVSPLYGQTCRYYPSCSAYALGSLEAHGAVRGGWLALRRLGRCHPWCEGGVDLVPTRANYRWWGRADGTDGEDDTPATIEGNARPTSGHVQGGQFGSHDLIGA</sequence>
<dbReference type="SMART" id="SM01234">
    <property type="entry name" value="Haemolytic"/>
    <property type="match status" value="1"/>
</dbReference>
<reference evidence="3 4" key="1">
    <citation type="submission" date="2020-02" db="EMBL/GenBank/DDBJ databases">
        <authorList>
            <person name="Li X.-J."/>
            <person name="Han X.-M."/>
        </authorList>
    </citation>
    <scope>NUCLEOTIDE SEQUENCE [LARGE SCALE GENOMIC DNA]</scope>
    <source>
        <strain evidence="3 4">CCTCC AB 2017055</strain>
    </source>
</reference>
<proteinExistence type="inferred from homology"/>
<dbReference type="EMBL" id="JAAGOA010000001">
    <property type="protein sequence ID" value="NED98699.1"/>
    <property type="molecule type" value="Genomic_DNA"/>
</dbReference>